<dbReference type="GO" id="GO:0006310">
    <property type="term" value="P:DNA recombination"/>
    <property type="evidence" value="ECO:0007669"/>
    <property type="project" value="UniProtKB-KW"/>
</dbReference>
<evidence type="ECO:0000256" key="2">
    <source>
        <dbReference type="SAM" id="MobiDB-lite"/>
    </source>
</evidence>
<protein>
    <recommendedName>
        <fullName evidence="5">Phage integrase family protein</fullName>
    </recommendedName>
</protein>
<feature type="region of interest" description="Disordered" evidence="2">
    <location>
        <begin position="50"/>
        <end position="78"/>
    </location>
</feature>
<dbReference type="GO" id="GO:0003677">
    <property type="term" value="F:DNA binding"/>
    <property type="evidence" value="ECO:0007669"/>
    <property type="project" value="InterPro"/>
</dbReference>
<dbReference type="AlphaFoldDB" id="A0A7Z0WHT2"/>
<evidence type="ECO:0008006" key="5">
    <source>
        <dbReference type="Google" id="ProtNLM"/>
    </source>
</evidence>
<dbReference type="Proteomes" id="UP000185696">
    <property type="component" value="Unassembled WGS sequence"/>
</dbReference>
<dbReference type="OrthoDB" id="9805859at2"/>
<evidence type="ECO:0000256" key="1">
    <source>
        <dbReference type="ARBA" id="ARBA00023172"/>
    </source>
</evidence>
<dbReference type="EMBL" id="MSIF01000015">
    <property type="protein sequence ID" value="OLF07549.1"/>
    <property type="molecule type" value="Genomic_DNA"/>
</dbReference>
<proteinExistence type="predicted"/>
<name>A0A7Z0WHT2_9PSEU</name>
<dbReference type="InterPro" id="IPR011010">
    <property type="entry name" value="DNA_brk_join_enz"/>
</dbReference>
<evidence type="ECO:0000313" key="3">
    <source>
        <dbReference type="EMBL" id="OLF07549.1"/>
    </source>
</evidence>
<dbReference type="GO" id="GO:0015074">
    <property type="term" value="P:DNA integration"/>
    <property type="evidence" value="ECO:0007669"/>
    <property type="project" value="InterPro"/>
</dbReference>
<comment type="caution">
    <text evidence="3">The sequence shown here is derived from an EMBL/GenBank/DDBJ whole genome shotgun (WGS) entry which is preliminary data.</text>
</comment>
<evidence type="ECO:0000313" key="4">
    <source>
        <dbReference type="Proteomes" id="UP000185696"/>
    </source>
</evidence>
<sequence length="78" mass="8236">MAAGYDLKVVSELPGHSMLSTTADIYTNVLPQVASAAAEDAVALAPRRRQFGHPSGTQRDLEATGTGREVVQINENPS</sequence>
<dbReference type="InterPro" id="IPR013762">
    <property type="entry name" value="Integrase-like_cat_sf"/>
</dbReference>
<keyword evidence="1" id="KW-0233">DNA recombination</keyword>
<organism evidence="3 4">
    <name type="scientific">Actinophytocola xinjiangensis</name>
    <dbReference type="NCBI Taxonomy" id="485602"/>
    <lineage>
        <taxon>Bacteria</taxon>
        <taxon>Bacillati</taxon>
        <taxon>Actinomycetota</taxon>
        <taxon>Actinomycetes</taxon>
        <taxon>Pseudonocardiales</taxon>
        <taxon>Pseudonocardiaceae</taxon>
    </lineage>
</organism>
<reference evidence="3 4" key="1">
    <citation type="submission" date="2016-12" db="EMBL/GenBank/DDBJ databases">
        <title>The draft genome sequence of Actinophytocola xinjiangensis.</title>
        <authorList>
            <person name="Wang W."/>
            <person name="Yuan L."/>
        </authorList>
    </citation>
    <scope>NUCLEOTIDE SEQUENCE [LARGE SCALE GENOMIC DNA]</scope>
    <source>
        <strain evidence="3 4">CGMCC 4.4663</strain>
    </source>
</reference>
<gene>
    <name evidence="3" type="ORF">BLA60_26885</name>
</gene>
<accession>A0A7Z0WHT2</accession>
<keyword evidence="4" id="KW-1185">Reference proteome</keyword>
<dbReference type="Gene3D" id="1.10.443.10">
    <property type="entry name" value="Intergrase catalytic core"/>
    <property type="match status" value="1"/>
</dbReference>
<dbReference type="SUPFAM" id="SSF56349">
    <property type="entry name" value="DNA breaking-rejoining enzymes"/>
    <property type="match status" value="1"/>
</dbReference>
<dbReference type="RefSeq" id="WP_075135789.1">
    <property type="nucleotide sequence ID" value="NZ_MSIF01000015.1"/>
</dbReference>